<accession>A0ABP3PYR0</accession>
<name>A0ABP3PYR0_9PROT</name>
<evidence type="ECO:0000256" key="1">
    <source>
        <dbReference type="ARBA" id="ARBA00023015"/>
    </source>
</evidence>
<dbReference type="SUPFAM" id="SSF48498">
    <property type="entry name" value="Tetracyclin repressor-like, C-terminal domain"/>
    <property type="match status" value="1"/>
</dbReference>
<reference evidence="7" key="1">
    <citation type="journal article" date="2019" name="Int. J. Syst. Evol. Microbiol.">
        <title>The Global Catalogue of Microorganisms (GCM) 10K type strain sequencing project: providing services to taxonomists for standard genome sequencing and annotation.</title>
        <authorList>
            <consortium name="The Broad Institute Genomics Platform"/>
            <consortium name="The Broad Institute Genome Sequencing Center for Infectious Disease"/>
            <person name="Wu L."/>
            <person name="Ma J."/>
        </authorList>
    </citation>
    <scope>NUCLEOTIDE SEQUENCE [LARGE SCALE GENOMIC DNA]</scope>
    <source>
        <strain evidence="7">JCM 9933</strain>
    </source>
</reference>
<gene>
    <name evidence="6" type="ORF">GCM10009416_12340</name>
</gene>
<feature type="DNA-binding region" description="H-T-H motif" evidence="4">
    <location>
        <begin position="22"/>
        <end position="41"/>
    </location>
</feature>
<evidence type="ECO:0000313" key="6">
    <source>
        <dbReference type="EMBL" id="GAA0575241.1"/>
    </source>
</evidence>
<dbReference type="Pfam" id="PF00440">
    <property type="entry name" value="TetR_N"/>
    <property type="match status" value="1"/>
</dbReference>
<organism evidence="6 7">
    <name type="scientific">Craurococcus roseus</name>
    <dbReference type="NCBI Taxonomy" id="77585"/>
    <lineage>
        <taxon>Bacteria</taxon>
        <taxon>Pseudomonadati</taxon>
        <taxon>Pseudomonadota</taxon>
        <taxon>Alphaproteobacteria</taxon>
        <taxon>Acetobacterales</taxon>
        <taxon>Acetobacteraceae</taxon>
        <taxon>Craurococcus</taxon>
    </lineage>
</organism>
<dbReference type="PANTHER" id="PTHR30055">
    <property type="entry name" value="HTH-TYPE TRANSCRIPTIONAL REGULATOR RUTR"/>
    <property type="match status" value="1"/>
</dbReference>
<dbReference type="InterPro" id="IPR050109">
    <property type="entry name" value="HTH-type_TetR-like_transc_reg"/>
</dbReference>
<dbReference type="InterPro" id="IPR036271">
    <property type="entry name" value="Tet_transcr_reg_TetR-rel_C_sf"/>
</dbReference>
<proteinExistence type="predicted"/>
<dbReference type="EMBL" id="BAAAFZ010000011">
    <property type="protein sequence ID" value="GAA0575241.1"/>
    <property type="molecule type" value="Genomic_DNA"/>
</dbReference>
<evidence type="ECO:0000256" key="3">
    <source>
        <dbReference type="ARBA" id="ARBA00023163"/>
    </source>
</evidence>
<comment type="caution">
    <text evidence="6">The sequence shown here is derived from an EMBL/GenBank/DDBJ whole genome shotgun (WGS) entry which is preliminary data.</text>
</comment>
<keyword evidence="2 4" id="KW-0238">DNA-binding</keyword>
<dbReference type="SUPFAM" id="SSF46689">
    <property type="entry name" value="Homeodomain-like"/>
    <property type="match status" value="1"/>
</dbReference>
<feature type="domain" description="HTH tetR-type" evidence="5">
    <location>
        <begin position="1"/>
        <end position="59"/>
    </location>
</feature>
<sequence length="190" mass="20289">MREALLAAAERAIAEAGLSGLKAREVAREAGCALGAVYTAFADLDALVLAVNARTLDALEAHLRASSRPEADPVAQVVALAEAYLDYAARHRQRWAALFRHRMAEGRDAPAWYSAKQAELFRHAEGAVAALRPGLQGAELAGLARSAFSAVHGVVSLGLDQKLAPMPEEMLRRELRLIAEAMARGLDARG</sequence>
<dbReference type="Pfam" id="PF13305">
    <property type="entry name" value="TetR_C_33"/>
    <property type="match status" value="1"/>
</dbReference>
<evidence type="ECO:0000313" key="7">
    <source>
        <dbReference type="Proteomes" id="UP001501588"/>
    </source>
</evidence>
<protein>
    <submittedName>
        <fullName evidence="6">TetR/AcrR family transcriptional regulator</fullName>
    </submittedName>
</protein>
<dbReference type="InterPro" id="IPR001647">
    <property type="entry name" value="HTH_TetR"/>
</dbReference>
<dbReference type="PROSITE" id="PS50977">
    <property type="entry name" value="HTH_TETR_2"/>
    <property type="match status" value="1"/>
</dbReference>
<dbReference type="PANTHER" id="PTHR30055:SF234">
    <property type="entry name" value="HTH-TYPE TRANSCRIPTIONAL REGULATOR BETI"/>
    <property type="match status" value="1"/>
</dbReference>
<dbReference type="InterPro" id="IPR025996">
    <property type="entry name" value="MT1864/Rv1816-like_C"/>
</dbReference>
<dbReference type="Proteomes" id="UP001501588">
    <property type="component" value="Unassembled WGS sequence"/>
</dbReference>
<dbReference type="InterPro" id="IPR009057">
    <property type="entry name" value="Homeodomain-like_sf"/>
</dbReference>
<evidence type="ECO:0000259" key="5">
    <source>
        <dbReference type="PROSITE" id="PS50977"/>
    </source>
</evidence>
<keyword evidence="1" id="KW-0805">Transcription regulation</keyword>
<dbReference type="Gene3D" id="1.10.357.10">
    <property type="entry name" value="Tetracycline Repressor, domain 2"/>
    <property type="match status" value="1"/>
</dbReference>
<evidence type="ECO:0000256" key="4">
    <source>
        <dbReference type="PROSITE-ProRule" id="PRU00335"/>
    </source>
</evidence>
<evidence type="ECO:0000256" key="2">
    <source>
        <dbReference type="ARBA" id="ARBA00023125"/>
    </source>
</evidence>
<keyword evidence="3" id="KW-0804">Transcription</keyword>
<keyword evidence="7" id="KW-1185">Reference proteome</keyword>